<sequence length="60" mass="7173">MRRRHARTRHLHRVLRARGRRAPEHRRPRRLGRHGRHGHGDRQRTVRGRRRVTLPGSGPG</sequence>
<proteinExistence type="predicted"/>
<reference evidence="2 3" key="1">
    <citation type="submission" date="2017-05" db="EMBL/GenBank/DDBJ databases">
        <authorList>
            <person name="Song R."/>
            <person name="Chenine A.L."/>
            <person name="Ruprecht R.M."/>
        </authorList>
    </citation>
    <scope>NUCLEOTIDE SEQUENCE [LARGE SCALE GENOMIC DNA]</scope>
    <source>
        <strain evidence="2 3">PSBB019</strain>
    </source>
</reference>
<evidence type="ECO:0000313" key="2">
    <source>
        <dbReference type="EMBL" id="ARU52051.1"/>
    </source>
</evidence>
<evidence type="ECO:0000313" key="3">
    <source>
        <dbReference type="Proteomes" id="UP000196228"/>
    </source>
</evidence>
<dbReference type="KEGG" id="cceu:CBR64_11785"/>
<feature type="compositionally biased region" description="Basic residues" evidence="1">
    <location>
        <begin position="1"/>
        <end position="37"/>
    </location>
</feature>
<name>A0A1Y0HV71_CELCE</name>
<gene>
    <name evidence="2" type="ORF">CBR64_11785</name>
</gene>
<dbReference type="Proteomes" id="UP000196228">
    <property type="component" value="Chromosome"/>
</dbReference>
<dbReference type="AlphaFoldDB" id="A0A1Y0HV71"/>
<accession>A0A1Y0HV71</accession>
<organism evidence="2 3">
    <name type="scientific">Cellulosimicrobium cellulans</name>
    <name type="common">Arthrobacter luteus</name>
    <dbReference type="NCBI Taxonomy" id="1710"/>
    <lineage>
        <taxon>Bacteria</taxon>
        <taxon>Bacillati</taxon>
        <taxon>Actinomycetota</taxon>
        <taxon>Actinomycetes</taxon>
        <taxon>Micrococcales</taxon>
        <taxon>Promicromonosporaceae</taxon>
        <taxon>Cellulosimicrobium</taxon>
    </lineage>
</organism>
<dbReference type="EMBL" id="CP021383">
    <property type="protein sequence ID" value="ARU52051.1"/>
    <property type="molecule type" value="Genomic_DNA"/>
</dbReference>
<evidence type="ECO:0000256" key="1">
    <source>
        <dbReference type="SAM" id="MobiDB-lite"/>
    </source>
</evidence>
<protein>
    <submittedName>
        <fullName evidence="2">Uncharacterized protein</fullName>
    </submittedName>
</protein>
<feature type="region of interest" description="Disordered" evidence="1">
    <location>
        <begin position="1"/>
        <end position="60"/>
    </location>
</feature>